<keyword evidence="6" id="KW-1185">Reference proteome</keyword>
<comment type="subcellular location">
    <subcellularLocation>
        <location evidence="1">Nucleus</location>
    </subcellularLocation>
</comment>
<dbReference type="GO" id="GO:0033314">
    <property type="term" value="P:mitotic DNA replication checkpoint signaling"/>
    <property type="evidence" value="ECO:0000318"/>
    <property type="project" value="GO_Central"/>
</dbReference>
<dbReference type="KEGG" id="spu:581750"/>
<reference evidence="5" key="2">
    <citation type="submission" date="2021-01" db="UniProtKB">
        <authorList>
            <consortium name="EnsemblMetazoa"/>
        </authorList>
    </citation>
    <scope>IDENTIFICATION</scope>
</reference>
<dbReference type="OrthoDB" id="10063861at2759"/>
<dbReference type="RefSeq" id="XP_786829.1">
    <property type="nucleotide sequence ID" value="XM_781736.4"/>
</dbReference>
<dbReference type="GO" id="GO:0031573">
    <property type="term" value="P:mitotic intra-S DNA damage checkpoint signaling"/>
    <property type="evidence" value="ECO:0000318"/>
    <property type="project" value="GO_Central"/>
</dbReference>
<dbReference type="GO" id="GO:0000723">
    <property type="term" value="P:telomere maintenance"/>
    <property type="evidence" value="ECO:0000318"/>
    <property type="project" value="GO_Central"/>
</dbReference>
<dbReference type="InterPro" id="IPR016580">
    <property type="entry name" value="HUS1"/>
</dbReference>
<accession>A0A7M7RBU7</accession>
<proteinExistence type="inferred from homology"/>
<name>A0A7M7RBU7_STRPU</name>
<evidence type="ECO:0000313" key="6">
    <source>
        <dbReference type="Proteomes" id="UP000007110"/>
    </source>
</evidence>
<dbReference type="GO" id="GO:0000724">
    <property type="term" value="P:double-strand break repair via homologous recombination"/>
    <property type="evidence" value="ECO:0000318"/>
    <property type="project" value="GO_Central"/>
</dbReference>
<evidence type="ECO:0000256" key="3">
    <source>
        <dbReference type="ARBA" id="ARBA00023242"/>
    </source>
</evidence>
<dbReference type="SUPFAM" id="SSF55979">
    <property type="entry name" value="DNA clamp"/>
    <property type="match status" value="1"/>
</dbReference>
<dbReference type="Gene3D" id="3.70.10.10">
    <property type="match status" value="1"/>
</dbReference>
<dbReference type="FunFam" id="3.70.10.10:FF:000097">
    <property type="entry name" value="Checkpoint protein"/>
    <property type="match status" value="1"/>
</dbReference>
<evidence type="ECO:0000256" key="2">
    <source>
        <dbReference type="ARBA" id="ARBA00005563"/>
    </source>
</evidence>
<dbReference type="GO" id="GO:0030896">
    <property type="term" value="C:checkpoint clamp complex"/>
    <property type="evidence" value="ECO:0000318"/>
    <property type="project" value="GO_Central"/>
</dbReference>
<dbReference type="InterPro" id="IPR046938">
    <property type="entry name" value="DNA_clamp_sf"/>
</dbReference>
<evidence type="ECO:0000256" key="1">
    <source>
        <dbReference type="ARBA" id="ARBA00004123"/>
    </source>
</evidence>
<reference evidence="6" key="1">
    <citation type="submission" date="2015-02" db="EMBL/GenBank/DDBJ databases">
        <title>Genome sequencing for Strongylocentrotus purpuratus.</title>
        <authorList>
            <person name="Murali S."/>
            <person name="Liu Y."/>
            <person name="Vee V."/>
            <person name="English A."/>
            <person name="Wang M."/>
            <person name="Skinner E."/>
            <person name="Han Y."/>
            <person name="Muzny D.M."/>
            <person name="Worley K.C."/>
            <person name="Gibbs R.A."/>
        </authorList>
    </citation>
    <scope>NUCLEOTIDE SEQUENCE</scope>
</reference>
<dbReference type="InParanoid" id="A0A7M7RBU7"/>
<sequence>MRFRAKIFDVGTIEQFTRVVGTIAKLTQLCVLRITSDRMYFILNDKVSKGHLWCDLQALNLFSEFSMEGIAEDANEIYMEVNPDDLLRALKTAQTAKSVKIKLTKKFSPCLSLDVELPSRTGHSRTITHDIPVIVMPRRQWEEYSEPTLPDFDATICMPPLKVIRTVAERMKNLGSYLELSANQSGEMRLRVESEQVTVSTHFRNLENPDLDNADSQNSQRDPTDLVGARVDIRKFIHFLSGQQLNPAKIICSIVDNRVMHFFLLHEDLSIQYSMPIIFT</sequence>
<evidence type="ECO:0000313" key="5">
    <source>
        <dbReference type="EnsemblMetazoa" id="XP_786829"/>
    </source>
</evidence>
<dbReference type="GeneID" id="581750"/>
<dbReference type="GO" id="GO:0044778">
    <property type="term" value="P:meiotic DNA integrity checkpoint signaling"/>
    <property type="evidence" value="ECO:0000318"/>
    <property type="project" value="GO_Central"/>
</dbReference>
<dbReference type="GO" id="GO:0005730">
    <property type="term" value="C:nucleolus"/>
    <property type="evidence" value="ECO:0007669"/>
    <property type="project" value="InterPro"/>
</dbReference>
<dbReference type="InterPro" id="IPR007150">
    <property type="entry name" value="HUS1/Mec3"/>
</dbReference>
<keyword evidence="3" id="KW-0539">Nucleus</keyword>
<dbReference type="Pfam" id="PF04005">
    <property type="entry name" value="Hus1"/>
    <property type="match status" value="1"/>
</dbReference>
<dbReference type="GO" id="GO:0006289">
    <property type="term" value="P:nucleotide-excision repair"/>
    <property type="evidence" value="ECO:0000318"/>
    <property type="project" value="GO_Central"/>
</dbReference>
<dbReference type="GO" id="GO:0035861">
    <property type="term" value="C:site of double-strand break"/>
    <property type="evidence" value="ECO:0000318"/>
    <property type="project" value="GO_Central"/>
</dbReference>
<organism evidence="5 6">
    <name type="scientific">Strongylocentrotus purpuratus</name>
    <name type="common">Purple sea urchin</name>
    <dbReference type="NCBI Taxonomy" id="7668"/>
    <lineage>
        <taxon>Eukaryota</taxon>
        <taxon>Metazoa</taxon>
        <taxon>Echinodermata</taxon>
        <taxon>Eleutherozoa</taxon>
        <taxon>Echinozoa</taxon>
        <taxon>Echinoidea</taxon>
        <taxon>Euechinoidea</taxon>
        <taxon>Echinacea</taxon>
        <taxon>Camarodonta</taxon>
        <taxon>Echinidea</taxon>
        <taxon>Strongylocentrotidae</taxon>
        <taxon>Strongylocentrotus</taxon>
    </lineage>
</organism>
<dbReference type="Proteomes" id="UP000007110">
    <property type="component" value="Unassembled WGS sequence"/>
</dbReference>
<evidence type="ECO:0000256" key="4">
    <source>
        <dbReference type="PIRNR" id="PIRNR011312"/>
    </source>
</evidence>
<dbReference type="CTD" id="3364"/>
<protein>
    <recommendedName>
        <fullName evidence="4">Checkpoint protein</fullName>
    </recommendedName>
</protein>
<dbReference type="AlphaFoldDB" id="A0A7M7RBU7"/>
<dbReference type="PANTHER" id="PTHR12900">
    <property type="entry name" value="MITOTIC AND DNA DAMAGE CHECKPOINT PROTEIN HUS1"/>
    <property type="match status" value="1"/>
</dbReference>
<dbReference type="OMA" id="VCWMRLE"/>
<dbReference type="PANTHER" id="PTHR12900:SF0">
    <property type="entry name" value="CHECKPOINT PROTEIN"/>
    <property type="match status" value="1"/>
</dbReference>
<dbReference type="EnsemblMetazoa" id="XM_781736">
    <property type="protein sequence ID" value="XP_786829"/>
    <property type="gene ID" value="LOC581750"/>
</dbReference>
<comment type="similarity">
    <text evidence="2 4">Belongs to the HUS1 family.</text>
</comment>
<dbReference type="PIRSF" id="PIRSF011312">
    <property type="entry name" value="Cell_cycle_HUS1"/>
    <property type="match status" value="1"/>
</dbReference>